<feature type="region of interest" description="Disordered" evidence="1">
    <location>
        <begin position="364"/>
        <end position="421"/>
    </location>
</feature>
<dbReference type="AlphaFoldDB" id="A0AAV9VQI4"/>
<feature type="compositionally biased region" description="Low complexity" evidence="1">
    <location>
        <begin position="1"/>
        <end position="16"/>
    </location>
</feature>
<sequence>MASSSSSKQGEGTSGTSERDLFEEFTIGVVDSSGDDGSQSGRPKKRARGSLPTDTYFNPLPERLRLIPQVCSLQEHELGFELEPDSEPELGPELEFELEPELELELKSGLQLTSAPKTHQISGDGVFDTPYGFLSTLADDDFWALVGEPLETTEEEFSGPIAAASPKYSVEDELRLPSEDVTHKPQVNQVEDSDQGETPPYVVGQAQSSLPEPNKKCRPLIVDTIGGMAEEPGLPDDFIPMASTGLVVPDNTGENIPMHGSENTDLDFESVEFPPLEYIHGHDDPHQGQEANPRCSETSFDPQIYYETPLFMGPTMQTGPSNPIEWSHLQHSLPEPTAQEMMPMAQNQLVNVAPPGIPLQRYQDSPNLELRPFPDLRQSESTPPALPPFDFRPPVSQSPPQFVDRMHKDEKPQDDAPLEVDPSGFTIVHYLPPSRRMARQMRQLKTLDRLRGMRTQLESDLTRIIAIENSVPPVTLDPEGRPVYDAPLPPEIYRHTHTTIPDDSPKSSPVQPQTPYDPGIYTGQPIQPRVHRDAQVVLPMRPIREDLSINPPNKPQMENMYTGQPMRASQSPSQTQMETLHTSPPSIQNQVQNMQTDSTPTQIHRHNMPANSVGDGIETRGQSRTPAMGSIRPQLDNEQPITPMLTALEVPRNQVLNFERFIPPHLKKKAMEHLQSCELCQTGEAYRHGHKFLQSIGLAVVYQLPFGRYSSMEGWIQDGDVSPLDLN</sequence>
<proteinExistence type="predicted"/>
<feature type="compositionally biased region" description="Low complexity" evidence="1">
    <location>
        <begin position="28"/>
        <end position="41"/>
    </location>
</feature>
<feature type="region of interest" description="Disordered" evidence="1">
    <location>
        <begin position="1"/>
        <end position="58"/>
    </location>
</feature>
<dbReference type="Proteomes" id="UP001373714">
    <property type="component" value="Unassembled WGS sequence"/>
</dbReference>
<protein>
    <submittedName>
        <fullName evidence="2">Uncharacterized protein</fullName>
    </submittedName>
</protein>
<dbReference type="EMBL" id="JAVHNS010000001">
    <property type="protein sequence ID" value="KAK6363593.1"/>
    <property type="molecule type" value="Genomic_DNA"/>
</dbReference>
<evidence type="ECO:0000313" key="3">
    <source>
        <dbReference type="Proteomes" id="UP001373714"/>
    </source>
</evidence>
<evidence type="ECO:0000313" key="2">
    <source>
        <dbReference type="EMBL" id="KAK6363593.1"/>
    </source>
</evidence>
<keyword evidence="3" id="KW-1185">Reference proteome</keyword>
<name>A0AAV9VQI4_9PEZI</name>
<comment type="caution">
    <text evidence="2">The sequence shown here is derived from an EMBL/GenBank/DDBJ whole genome shotgun (WGS) entry which is preliminary data.</text>
</comment>
<accession>A0AAV9VQI4</accession>
<gene>
    <name evidence="2" type="ORF">TWF730_001017</name>
</gene>
<organism evidence="2 3">
    <name type="scientific">Orbilia blumenaviensis</name>
    <dbReference type="NCBI Taxonomy" id="1796055"/>
    <lineage>
        <taxon>Eukaryota</taxon>
        <taxon>Fungi</taxon>
        <taxon>Dikarya</taxon>
        <taxon>Ascomycota</taxon>
        <taxon>Pezizomycotina</taxon>
        <taxon>Orbiliomycetes</taxon>
        <taxon>Orbiliales</taxon>
        <taxon>Orbiliaceae</taxon>
        <taxon>Orbilia</taxon>
    </lineage>
</organism>
<feature type="compositionally biased region" description="Basic and acidic residues" evidence="1">
    <location>
        <begin position="404"/>
        <end position="414"/>
    </location>
</feature>
<evidence type="ECO:0000256" key="1">
    <source>
        <dbReference type="SAM" id="MobiDB-lite"/>
    </source>
</evidence>
<feature type="region of interest" description="Disordered" evidence="1">
    <location>
        <begin position="178"/>
        <end position="200"/>
    </location>
</feature>
<reference evidence="2 3" key="1">
    <citation type="submission" date="2019-10" db="EMBL/GenBank/DDBJ databases">
        <authorList>
            <person name="Palmer J.M."/>
        </authorList>
    </citation>
    <scope>NUCLEOTIDE SEQUENCE [LARGE SCALE GENOMIC DNA]</scope>
    <source>
        <strain evidence="2 3">TWF730</strain>
    </source>
</reference>